<proteinExistence type="predicted"/>
<dbReference type="PROSITE" id="PS50007">
    <property type="entry name" value="PIPLC_X_DOMAIN"/>
    <property type="match status" value="1"/>
</dbReference>
<gene>
    <name evidence="9" type="ORF">AB1Y20_015212</name>
</gene>
<keyword evidence="7" id="KW-0812">Transmembrane</keyword>
<feature type="region of interest" description="Disordered" evidence="6">
    <location>
        <begin position="418"/>
        <end position="480"/>
    </location>
</feature>
<dbReference type="PANTHER" id="PTHR10336:SF36">
    <property type="entry name" value="1-PHOSPHATIDYLINOSITOL 4,5-BISPHOSPHATE PHOSPHODIESTERASE BETA-4"/>
    <property type="match status" value="1"/>
</dbReference>
<dbReference type="InterPro" id="IPR018247">
    <property type="entry name" value="EF_Hand_1_Ca_BS"/>
</dbReference>
<feature type="region of interest" description="Disordered" evidence="6">
    <location>
        <begin position="1"/>
        <end position="61"/>
    </location>
</feature>
<feature type="transmembrane region" description="Helical" evidence="7">
    <location>
        <begin position="590"/>
        <end position="609"/>
    </location>
</feature>
<evidence type="ECO:0000256" key="4">
    <source>
        <dbReference type="ARBA" id="ARBA00023098"/>
    </source>
</evidence>
<dbReference type="InterPro" id="IPR017946">
    <property type="entry name" value="PLC-like_Pdiesterase_TIM-brl"/>
</dbReference>
<evidence type="ECO:0000256" key="1">
    <source>
        <dbReference type="ARBA" id="ARBA00012368"/>
    </source>
</evidence>
<dbReference type="Pfam" id="PF00388">
    <property type="entry name" value="PI-PLC-X"/>
    <property type="match status" value="1"/>
</dbReference>
<accession>A0AB34K031</accession>
<evidence type="ECO:0000256" key="7">
    <source>
        <dbReference type="SAM" id="Phobius"/>
    </source>
</evidence>
<feature type="compositionally biased region" description="Pro residues" evidence="6">
    <location>
        <begin position="32"/>
        <end position="43"/>
    </location>
</feature>
<dbReference type="Proteomes" id="UP001515480">
    <property type="component" value="Unassembled WGS sequence"/>
</dbReference>
<feature type="domain" description="EF-hand" evidence="8">
    <location>
        <begin position="1029"/>
        <end position="1064"/>
    </location>
</feature>
<dbReference type="InterPro" id="IPR000909">
    <property type="entry name" value="PLipase_C_PInositol-sp_X_dom"/>
</dbReference>
<protein>
    <recommendedName>
        <fullName evidence="1 5">Phosphoinositide phospholipase C</fullName>
        <ecNumber evidence="1 5">3.1.4.11</ecNumber>
    </recommendedName>
</protein>
<organism evidence="9 10">
    <name type="scientific">Prymnesium parvum</name>
    <name type="common">Toxic golden alga</name>
    <dbReference type="NCBI Taxonomy" id="97485"/>
    <lineage>
        <taxon>Eukaryota</taxon>
        <taxon>Haptista</taxon>
        <taxon>Haptophyta</taxon>
        <taxon>Prymnesiophyceae</taxon>
        <taxon>Prymnesiales</taxon>
        <taxon>Prymnesiaceae</taxon>
        <taxon>Prymnesium</taxon>
    </lineage>
</organism>
<comment type="caution">
    <text evidence="9">The sequence shown here is derived from an EMBL/GenBank/DDBJ whole genome shotgun (WGS) entry which is preliminary data.</text>
</comment>
<evidence type="ECO:0000256" key="6">
    <source>
        <dbReference type="SAM" id="MobiDB-lite"/>
    </source>
</evidence>
<feature type="transmembrane region" description="Helical" evidence="7">
    <location>
        <begin position="762"/>
        <end position="780"/>
    </location>
</feature>
<feature type="transmembrane region" description="Helical" evidence="7">
    <location>
        <begin position="560"/>
        <end position="578"/>
    </location>
</feature>
<feature type="compositionally biased region" description="Polar residues" evidence="6">
    <location>
        <begin position="97"/>
        <end position="122"/>
    </location>
</feature>
<feature type="region of interest" description="Disordered" evidence="6">
    <location>
        <begin position="1403"/>
        <end position="1443"/>
    </location>
</feature>
<keyword evidence="7" id="KW-0472">Membrane</keyword>
<feature type="compositionally biased region" description="Polar residues" evidence="6">
    <location>
        <begin position="434"/>
        <end position="457"/>
    </location>
</feature>
<dbReference type="SMART" id="SM00148">
    <property type="entry name" value="PLCXc"/>
    <property type="match status" value="1"/>
</dbReference>
<feature type="transmembrane region" description="Helical" evidence="7">
    <location>
        <begin position="530"/>
        <end position="553"/>
    </location>
</feature>
<dbReference type="CDD" id="cd08558">
    <property type="entry name" value="PI-PLCc_eukaryota"/>
    <property type="match status" value="1"/>
</dbReference>
<keyword evidence="10" id="KW-1185">Reference proteome</keyword>
<dbReference type="GO" id="GO:0005509">
    <property type="term" value="F:calcium ion binding"/>
    <property type="evidence" value="ECO:0007669"/>
    <property type="project" value="InterPro"/>
</dbReference>
<dbReference type="GO" id="GO:0004435">
    <property type="term" value="F:phosphatidylinositol-4,5-bisphosphate phospholipase C activity"/>
    <property type="evidence" value="ECO:0007669"/>
    <property type="project" value="UniProtKB-EC"/>
</dbReference>
<evidence type="ECO:0000313" key="9">
    <source>
        <dbReference type="EMBL" id="KAL1526502.1"/>
    </source>
</evidence>
<dbReference type="SUPFAM" id="SSF51695">
    <property type="entry name" value="PLC-like phosphodiesterases"/>
    <property type="match status" value="1"/>
</dbReference>
<feature type="transmembrane region" description="Helical" evidence="7">
    <location>
        <begin position="728"/>
        <end position="750"/>
    </location>
</feature>
<evidence type="ECO:0000256" key="3">
    <source>
        <dbReference type="ARBA" id="ARBA00022963"/>
    </source>
</evidence>
<keyword evidence="3 5" id="KW-0442">Lipid degradation</keyword>
<dbReference type="Gene3D" id="3.20.20.190">
    <property type="entry name" value="Phosphatidylinositol (PI) phosphodiesterase"/>
    <property type="match status" value="1"/>
</dbReference>
<dbReference type="InterPro" id="IPR002048">
    <property type="entry name" value="EF_hand_dom"/>
</dbReference>
<keyword evidence="2 5" id="KW-0378">Hydrolase</keyword>
<dbReference type="PROSITE" id="PS50222">
    <property type="entry name" value="EF_HAND_2"/>
    <property type="match status" value="1"/>
</dbReference>
<dbReference type="PRINTS" id="PR00390">
    <property type="entry name" value="PHPHLIPASEC"/>
</dbReference>
<evidence type="ECO:0000313" key="10">
    <source>
        <dbReference type="Proteomes" id="UP001515480"/>
    </source>
</evidence>
<dbReference type="EC" id="3.1.4.11" evidence="1 5"/>
<dbReference type="GO" id="GO:0048015">
    <property type="term" value="P:phosphatidylinositol-mediated signaling"/>
    <property type="evidence" value="ECO:0007669"/>
    <property type="project" value="TreeGrafter"/>
</dbReference>
<feature type="transmembrane region" description="Helical" evidence="7">
    <location>
        <begin position="650"/>
        <end position="671"/>
    </location>
</feature>
<feature type="compositionally biased region" description="Basic and acidic residues" evidence="6">
    <location>
        <begin position="1416"/>
        <end position="1425"/>
    </location>
</feature>
<feature type="compositionally biased region" description="Basic and acidic residues" evidence="6">
    <location>
        <begin position="462"/>
        <end position="480"/>
    </location>
</feature>
<keyword evidence="7" id="KW-1133">Transmembrane helix</keyword>
<dbReference type="EMBL" id="JBGBPQ010000003">
    <property type="protein sequence ID" value="KAL1526502.1"/>
    <property type="molecule type" value="Genomic_DNA"/>
</dbReference>
<comment type="catalytic activity">
    <reaction evidence="5">
        <text>a 1,2-diacyl-sn-glycero-3-phospho-(1D-myo-inositol-4,5-bisphosphate) + H2O = 1D-myo-inositol 1,4,5-trisphosphate + a 1,2-diacyl-sn-glycerol + H(+)</text>
        <dbReference type="Rhea" id="RHEA:33179"/>
        <dbReference type="ChEBI" id="CHEBI:15377"/>
        <dbReference type="ChEBI" id="CHEBI:15378"/>
        <dbReference type="ChEBI" id="CHEBI:17815"/>
        <dbReference type="ChEBI" id="CHEBI:58456"/>
        <dbReference type="ChEBI" id="CHEBI:203600"/>
        <dbReference type="EC" id="3.1.4.11"/>
    </reaction>
</comment>
<dbReference type="InterPro" id="IPR001192">
    <property type="entry name" value="PI-PLC_fam"/>
</dbReference>
<feature type="compositionally biased region" description="Acidic residues" evidence="6">
    <location>
        <begin position="1434"/>
        <end position="1443"/>
    </location>
</feature>
<keyword evidence="4 5" id="KW-0443">Lipid metabolism</keyword>
<evidence type="ECO:0000259" key="8">
    <source>
        <dbReference type="PROSITE" id="PS50222"/>
    </source>
</evidence>
<feature type="transmembrane region" description="Helical" evidence="7">
    <location>
        <begin position="696"/>
        <end position="716"/>
    </location>
</feature>
<feature type="transmembrane region" description="Helical" evidence="7">
    <location>
        <begin position="621"/>
        <end position="638"/>
    </location>
</feature>
<evidence type="ECO:0000256" key="2">
    <source>
        <dbReference type="ARBA" id="ARBA00022801"/>
    </source>
</evidence>
<feature type="region of interest" description="Disordered" evidence="6">
    <location>
        <begin position="97"/>
        <end position="131"/>
    </location>
</feature>
<evidence type="ECO:0000256" key="5">
    <source>
        <dbReference type="RuleBase" id="RU361133"/>
    </source>
</evidence>
<dbReference type="GO" id="GO:0051209">
    <property type="term" value="P:release of sequestered calcium ion into cytosol"/>
    <property type="evidence" value="ECO:0007669"/>
    <property type="project" value="TreeGrafter"/>
</dbReference>
<dbReference type="PANTHER" id="PTHR10336">
    <property type="entry name" value="PHOSPHOINOSITIDE-SPECIFIC PHOSPHOLIPASE C FAMILY PROTEIN"/>
    <property type="match status" value="1"/>
</dbReference>
<dbReference type="PROSITE" id="PS00018">
    <property type="entry name" value="EF_HAND_1"/>
    <property type="match status" value="1"/>
</dbReference>
<name>A0AB34K031_PRYPA</name>
<reference evidence="9 10" key="1">
    <citation type="journal article" date="2024" name="Science">
        <title>Giant polyketide synthase enzymes in the biosynthesis of giant marine polyether toxins.</title>
        <authorList>
            <person name="Fallon T.R."/>
            <person name="Shende V.V."/>
            <person name="Wierzbicki I.H."/>
            <person name="Pendleton A.L."/>
            <person name="Watervoot N.F."/>
            <person name="Auber R.P."/>
            <person name="Gonzalez D.J."/>
            <person name="Wisecaver J.H."/>
            <person name="Moore B.S."/>
        </authorList>
    </citation>
    <scope>NUCLEOTIDE SEQUENCE [LARGE SCALE GENOMIC DNA]</scope>
    <source>
        <strain evidence="9 10">12B1</strain>
    </source>
</reference>
<sequence length="1543" mass="173321">MERAAEASQVESRGVPPRLPPVLQPTIVRGAKPPPPSGLPPALPSDDNGRLGSISQSQMTHGMQYGEQNRVERHNSDDDDVAVVLRRQDILADSSFSRNESCCSTPRSACSTPRSNCSTPRSATVDEDGAPPLSNNFSLAPRHLTTQADKRQGAGLGLRLPFPRVDDEESTVELARQESEGPVRITVSPTGVRYGGKEEHDTQKEDLQLWVKSLLPEQPLIKRPLVLHGNATKIASSVRRMLAVRVLRKLQVSSRSVKWVDFWNAADEDQTPPDVLTEESLELLEKADAVVSQMRKEQELVPEEPVMQLGKARKLETGKVQRVDSFSGARRLQEMQLRSQAMLLREGLSERSSLKRKVAPMLKGPTMSKALGALNVFRQGQKAHRVVTAQVGDSAPARASAPQIVSLAQVTFERSLDRSQPRLNLSDLPEQRDGGQSSPPKGVSKNSAWSPTEQSPLTLAVLREEPNRREREDRKPTRQKEKKLTFRERLLMWRIRRDMAKLAKYERSTASQVEKIFAWVRRLPNAAKCFLFTTNLQALGFIGYSITLLNFAAREWSLSLALYGVSCLIVAIFLAILSLTSLKLENTSDILLVGVTVLIVSTLTVYVMLSNHDSEFDPNRSARQIRLSALSFISSVIWDELYVSRQTFTLSVTLTQIIMCAAILTSAYYTYHQFGWRVFKVHFATAQLREMYMQNLYTYTFIKADAVASILAFIYVQQVVFDGVEAIIPIPYIITEVLGVAYLYGMFYGMHHENLGGPKLQLPLFAIGISGPVVTMWLTWRLIVYETCGRETRKFCNWQGNLTALANCLACGIDPATNDYYCFAAACGQPNFEVSQLREGAISVLVYDDRFFAVWEQPVYFMAAVHCLARVLSFWAARKSIRTFGHGLKNSRDKQVVASTLRALPPALRRQPAVMRALQTMLVGSAVRLRRVSGGKKIIESQFTSTFIQVCRDLSLIRWGWQDTVMLEDITQVSLRLDNLGRWIMNITYGPEWRVSILQLIFSNGGEALRWARGLRALRSEDAIQIPKRLRNFLISAFRKTDADNDNELDPSEMIAFLSYLNIALAAPRRAALQEAIRASSISRGLRFVEVVRYIQDYMYSGDVPALLYPKYASNPSAGLTRKEFCELWAHGVLQSPQKLPRPVLELFDTVSNSHEERHLSSDEPRLSESGLRKIFLSDVNRTLQLDHQSHRVPVRQRMTLPLSQYWIFSSHNTYLPGRQVGAYASVEMYERALLMGCRCIEVDTWNYNAGIRYGAAQDNQEHAQGATARTEEPIVQHGVFTSSIRFRDVIEAINECAFPPRTYFDEAGQAHVLPGDTRSRGVSPYPVIISLENHCSFEQQFVLAKILIEVFGDKLALPSDLEQGWLNPETGQYDTAYPPSPEQLKYKIIIKGKAETDRTALLFPTQHSPRKQAPKPRDSGRESGKVSARSDTSDSEDSDDAIELESVQEIAMREKAEELAKIGVKQRKRSLGNVEPACLLIRAAWKQDAYNTLRLADKREPRRYAVAREVLSGVGLPVPVSLMPPRCQALRASLELQECGYP</sequence>
<dbReference type="GO" id="GO:0016042">
    <property type="term" value="P:lipid catabolic process"/>
    <property type="evidence" value="ECO:0007669"/>
    <property type="project" value="UniProtKB-KW"/>
</dbReference>